<comment type="subcellular location">
    <subcellularLocation>
        <location evidence="1">Membrane</location>
        <topology evidence="1">Multi-pass membrane protein</topology>
    </subcellularLocation>
</comment>
<keyword evidence="6" id="KW-0915">Sodium</keyword>
<dbReference type="OrthoDB" id="2865258at2759"/>
<evidence type="ECO:0000256" key="9">
    <source>
        <dbReference type="ARBA" id="ARBA00023201"/>
    </source>
</evidence>
<evidence type="ECO:0000259" key="12">
    <source>
        <dbReference type="Pfam" id="PF03600"/>
    </source>
</evidence>
<evidence type="ECO:0000256" key="1">
    <source>
        <dbReference type="ARBA" id="ARBA00004141"/>
    </source>
</evidence>
<dbReference type="PANTHER" id="PTHR43269:SF2">
    <property type="entry name" value="SODIUM_PROTON ANTIPORTER 1-RELATED"/>
    <property type="match status" value="1"/>
</dbReference>
<feature type="transmembrane region" description="Helical" evidence="11">
    <location>
        <begin position="199"/>
        <end position="219"/>
    </location>
</feature>
<keyword evidence="5 11" id="KW-1133">Transmembrane helix</keyword>
<evidence type="ECO:0000256" key="10">
    <source>
        <dbReference type="ARBA" id="ARBA00025753"/>
    </source>
</evidence>
<protein>
    <submittedName>
        <fullName evidence="13">Na H antiporter</fullName>
    </submittedName>
</protein>
<feature type="transmembrane region" description="Helical" evidence="11">
    <location>
        <begin position="155"/>
        <end position="178"/>
    </location>
</feature>
<reference evidence="13 14" key="1">
    <citation type="journal article" date="2020" name="J. Phycol.">
        <title>Comparative genome analysis reveals Cyanidiococcus gen. nov., a new extremophilic red algal genus sister to Cyanidioschyzon (Cyanidioschyzonaceae, Rhodophyta).</title>
        <authorList>
            <person name="Liu S.-L."/>
            <person name="Chiang Y.-R."/>
            <person name="Yoon H.S."/>
            <person name="Fu H.-Y."/>
        </authorList>
    </citation>
    <scope>NUCLEOTIDE SEQUENCE [LARGE SCALE GENOMIC DNA]</scope>
    <source>
        <strain evidence="13 14">THAL066</strain>
    </source>
</reference>
<keyword evidence="9" id="KW-0739">Sodium transport</keyword>
<feature type="transmembrane region" description="Helical" evidence="11">
    <location>
        <begin position="266"/>
        <end position="289"/>
    </location>
</feature>
<keyword evidence="3" id="KW-0050">Antiport</keyword>
<evidence type="ECO:0000313" key="14">
    <source>
        <dbReference type="Proteomes" id="UP000530660"/>
    </source>
</evidence>
<keyword evidence="4 11" id="KW-0812">Transmembrane</keyword>
<accession>A0A7J7IMZ6</accession>
<evidence type="ECO:0000256" key="2">
    <source>
        <dbReference type="ARBA" id="ARBA00022448"/>
    </source>
</evidence>
<comment type="similarity">
    <text evidence="10">Belongs to the NhaD Na(+)/H(+) (TC 2.A.62) antiporter family.</text>
</comment>
<feature type="domain" description="Citrate transporter-like" evidence="12">
    <location>
        <begin position="3"/>
        <end position="327"/>
    </location>
</feature>
<evidence type="ECO:0000256" key="4">
    <source>
        <dbReference type="ARBA" id="ARBA00022692"/>
    </source>
</evidence>
<dbReference type="PANTHER" id="PTHR43269">
    <property type="entry name" value="SODIUM/PROTON ANTIPORTER 1-RELATED"/>
    <property type="match status" value="1"/>
</dbReference>
<dbReference type="Pfam" id="PF03600">
    <property type="entry name" value="CitMHS"/>
    <property type="match status" value="1"/>
</dbReference>
<dbReference type="InterPro" id="IPR045016">
    <property type="entry name" value="NhaD-like"/>
</dbReference>
<evidence type="ECO:0000256" key="5">
    <source>
        <dbReference type="ARBA" id="ARBA00022989"/>
    </source>
</evidence>
<name>A0A7J7IMZ6_9RHOD</name>
<evidence type="ECO:0000256" key="3">
    <source>
        <dbReference type="ARBA" id="ARBA00022449"/>
    </source>
</evidence>
<dbReference type="AlphaFoldDB" id="A0A7J7IMZ6"/>
<dbReference type="GO" id="GO:0006814">
    <property type="term" value="P:sodium ion transport"/>
    <property type="evidence" value="ECO:0007669"/>
    <property type="project" value="UniProtKB-KW"/>
</dbReference>
<dbReference type="InterPro" id="IPR004680">
    <property type="entry name" value="Cit_transptr-like_dom"/>
</dbReference>
<evidence type="ECO:0000256" key="6">
    <source>
        <dbReference type="ARBA" id="ARBA00023053"/>
    </source>
</evidence>
<keyword evidence="8 11" id="KW-0472">Membrane</keyword>
<sequence length="408" mass="43724">MAVALWTALALSTPTGQTLSASQQQVLEAVGHSIAEVAPLLFFLLGAMSIVEIVDGHRGFRTVTDAIRTRNPVALLWMISLITFFMSAILDNLTTTIVMVSILRQLVPQSTRLLVGAAVVVAANCGGVATPLGDVTTTMLWIGGQITTMATVRDLLLPSFVSLLVSLSIFSPMVAEAARTEDSSGTQQSLPRLAVAPRGRLIFFCGVASLLFVPIFKAVTDLPPYMGMLLGLGFMWLLTDLLHAGEPERTELRAARALARIDQSSILFFLGILMSVGALESAGALQLLAQWLDSHLPLRELIPTVIGLASSVIDNVPLVAATMGMYELSQHPSDSELWQLIAYCAGTGGSILIIGSAAGVAYMGMEKVGFFWYLRNASLAALAGYFAGILVYLSMHSEPLQRAFHHFF</sequence>
<evidence type="ECO:0000256" key="11">
    <source>
        <dbReference type="SAM" id="Phobius"/>
    </source>
</evidence>
<comment type="caution">
    <text evidence="13">The sequence shown here is derived from an EMBL/GenBank/DDBJ whole genome shotgun (WGS) entry which is preliminary data.</text>
</comment>
<feature type="transmembrane region" description="Helical" evidence="11">
    <location>
        <begin position="370"/>
        <end position="393"/>
    </location>
</feature>
<dbReference type="Proteomes" id="UP000530660">
    <property type="component" value="Unassembled WGS sequence"/>
</dbReference>
<proteinExistence type="inferred from homology"/>
<feature type="transmembrane region" description="Helical" evidence="11">
    <location>
        <begin position="225"/>
        <end position="245"/>
    </location>
</feature>
<dbReference type="EMBL" id="VWRR01000003">
    <property type="protein sequence ID" value="KAF6004492.1"/>
    <property type="molecule type" value="Genomic_DNA"/>
</dbReference>
<feature type="transmembrane region" description="Helical" evidence="11">
    <location>
        <begin position="340"/>
        <end position="364"/>
    </location>
</feature>
<keyword evidence="7" id="KW-0406">Ion transport</keyword>
<keyword evidence="2" id="KW-0813">Transport</keyword>
<dbReference type="GO" id="GO:0016020">
    <property type="term" value="C:membrane"/>
    <property type="evidence" value="ECO:0007669"/>
    <property type="project" value="UniProtKB-SubCell"/>
</dbReference>
<evidence type="ECO:0000256" key="7">
    <source>
        <dbReference type="ARBA" id="ARBA00023065"/>
    </source>
</evidence>
<evidence type="ECO:0000256" key="8">
    <source>
        <dbReference type="ARBA" id="ARBA00023136"/>
    </source>
</evidence>
<dbReference type="GO" id="GO:0015297">
    <property type="term" value="F:antiporter activity"/>
    <property type="evidence" value="ECO:0007669"/>
    <property type="project" value="UniProtKB-KW"/>
</dbReference>
<feature type="transmembrane region" description="Helical" evidence="11">
    <location>
        <begin position="75"/>
        <end position="103"/>
    </location>
</feature>
<organism evidence="13 14">
    <name type="scientific">Cyanidiococcus yangmingshanensis</name>
    <dbReference type="NCBI Taxonomy" id="2690220"/>
    <lineage>
        <taxon>Eukaryota</taxon>
        <taxon>Rhodophyta</taxon>
        <taxon>Bangiophyceae</taxon>
        <taxon>Cyanidiales</taxon>
        <taxon>Cyanidiaceae</taxon>
        <taxon>Cyanidiococcus</taxon>
    </lineage>
</organism>
<keyword evidence="14" id="KW-1185">Reference proteome</keyword>
<evidence type="ECO:0000313" key="13">
    <source>
        <dbReference type="EMBL" id="KAF6004492.1"/>
    </source>
</evidence>
<feature type="transmembrane region" description="Helical" evidence="11">
    <location>
        <begin position="37"/>
        <end position="54"/>
    </location>
</feature>
<gene>
    <name evidence="13" type="primary">NHAD1</name>
    <name evidence="13" type="ORF">F1559_003142</name>
</gene>
<dbReference type="NCBIfam" id="NF038006">
    <property type="entry name" value="NhaD_1"/>
    <property type="match status" value="1"/>
</dbReference>